<comment type="caution">
    <text evidence="2">The sequence shown here is derived from an EMBL/GenBank/DDBJ whole genome shotgun (WGS) entry which is preliminary data.</text>
</comment>
<dbReference type="Pfam" id="PF03475">
    <property type="entry name" value="YiiM_3-alpha"/>
    <property type="match status" value="1"/>
</dbReference>
<dbReference type="GO" id="GO:0030151">
    <property type="term" value="F:molybdenum ion binding"/>
    <property type="evidence" value="ECO:0007669"/>
    <property type="project" value="InterPro"/>
</dbReference>
<dbReference type="GO" id="GO:0003824">
    <property type="term" value="F:catalytic activity"/>
    <property type="evidence" value="ECO:0007669"/>
    <property type="project" value="InterPro"/>
</dbReference>
<dbReference type="Gene3D" id="2.40.33.20">
    <property type="entry name" value="PK beta-barrel domain-like"/>
    <property type="match status" value="1"/>
</dbReference>
<evidence type="ECO:0000259" key="1">
    <source>
        <dbReference type="PROSITE" id="PS51340"/>
    </source>
</evidence>
<gene>
    <name evidence="2" type="primary">yiiM</name>
    <name evidence="2" type="ORF">LMG31841_03741</name>
</gene>
<protein>
    <submittedName>
        <fullName evidence="2">Protein YiiM</fullName>
    </submittedName>
</protein>
<dbReference type="InterPro" id="IPR052353">
    <property type="entry name" value="Benzoxazolinone_Detox_Enz"/>
</dbReference>
<dbReference type="PANTHER" id="PTHR30212">
    <property type="entry name" value="PROTEIN YIIM"/>
    <property type="match status" value="1"/>
</dbReference>
<dbReference type="Proteomes" id="UP000789704">
    <property type="component" value="Unassembled WGS sequence"/>
</dbReference>
<accession>A0A9N8X2A9</accession>
<keyword evidence="3" id="KW-1185">Reference proteome</keyword>
<dbReference type="GO" id="GO:0030170">
    <property type="term" value="F:pyridoxal phosphate binding"/>
    <property type="evidence" value="ECO:0007669"/>
    <property type="project" value="InterPro"/>
</dbReference>
<organism evidence="2 3">
    <name type="scientific">Paraburkholderia saeva</name>
    <dbReference type="NCBI Taxonomy" id="2777537"/>
    <lineage>
        <taxon>Bacteria</taxon>
        <taxon>Pseudomonadati</taxon>
        <taxon>Pseudomonadota</taxon>
        <taxon>Betaproteobacteria</taxon>
        <taxon>Burkholderiales</taxon>
        <taxon>Burkholderiaceae</taxon>
        <taxon>Paraburkholderia</taxon>
    </lineage>
</organism>
<dbReference type="InterPro" id="IPR005163">
    <property type="entry name" value="Tri_helical_YiiM-like"/>
</dbReference>
<dbReference type="RefSeq" id="WP_228879855.1">
    <property type="nucleotide sequence ID" value="NZ_CAJQYX010000012.1"/>
</dbReference>
<evidence type="ECO:0000313" key="3">
    <source>
        <dbReference type="Proteomes" id="UP000789704"/>
    </source>
</evidence>
<name>A0A9N8X2A9_9BURK</name>
<dbReference type="PROSITE" id="PS51340">
    <property type="entry name" value="MOSC"/>
    <property type="match status" value="1"/>
</dbReference>
<dbReference type="PANTHER" id="PTHR30212:SF2">
    <property type="entry name" value="PROTEIN YIIM"/>
    <property type="match status" value="1"/>
</dbReference>
<feature type="domain" description="MOSC" evidence="1">
    <location>
        <begin position="31"/>
        <end position="172"/>
    </location>
</feature>
<dbReference type="AlphaFoldDB" id="A0A9N8X2A9"/>
<reference evidence="2" key="1">
    <citation type="submission" date="2021-04" db="EMBL/GenBank/DDBJ databases">
        <authorList>
            <person name="Vanwijnsberghe S."/>
        </authorList>
    </citation>
    <scope>NUCLEOTIDE SEQUENCE</scope>
    <source>
        <strain evidence="2">LMG 31841</strain>
    </source>
</reference>
<sequence>MSDAVFRVAAVLTGVIAPLGEHGKESAIGKKPVGHRVWLGETGLDGDEQAERKHHGGPQKAMLHYAFDHYDVWRSEWLATPAGRTRLDARGAFGENISTLGMTESTVCVGDVYRIGGAIVQVSQPRQPCWKLNLRFSREDMSRRVQDTRRTGWYYRVLEAGEIGAGDTIERLARPHPGWTIERLLRVLYVDRDDLAALEAIANLDTLAPSLRATAKKRLANGTVESWSSRLDTPPSQNRDA</sequence>
<dbReference type="EMBL" id="CAJQZC010000007">
    <property type="protein sequence ID" value="CAG4908236.1"/>
    <property type="molecule type" value="Genomic_DNA"/>
</dbReference>
<evidence type="ECO:0000313" key="2">
    <source>
        <dbReference type="EMBL" id="CAG4908236.1"/>
    </source>
</evidence>
<dbReference type="InterPro" id="IPR005302">
    <property type="entry name" value="MoCF_Sase_C"/>
</dbReference>
<proteinExistence type="predicted"/>
<dbReference type="SUPFAM" id="SSF50800">
    <property type="entry name" value="PK beta-barrel domain-like"/>
    <property type="match status" value="1"/>
</dbReference>
<dbReference type="InterPro" id="IPR011037">
    <property type="entry name" value="Pyrv_Knase-like_insert_dom_sf"/>
</dbReference>
<dbReference type="Pfam" id="PF03473">
    <property type="entry name" value="MOSC"/>
    <property type="match status" value="1"/>
</dbReference>